<organism evidence="4 5">
    <name type="scientific">Sandaracinobacteroides saxicola</name>
    <dbReference type="NCBI Taxonomy" id="2759707"/>
    <lineage>
        <taxon>Bacteria</taxon>
        <taxon>Pseudomonadati</taxon>
        <taxon>Pseudomonadota</taxon>
        <taxon>Alphaproteobacteria</taxon>
        <taxon>Sphingomonadales</taxon>
        <taxon>Sphingosinicellaceae</taxon>
        <taxon>Sandaracinobacteroides</taxon>
    </lineage>
</organism>
<dbReference type="Proteomes" id="UP000515292">
    <property type="component" value="Chromosome"/>
</dbReference>
<reference evidence="4 5" key="1">
    <citation type="submission" date="2020-07" db="EMBL/GenBank/DDBJ databases">
        <title>Complete genome sequence for Sandaracinobacter sp. M6.</title>
        <authorList>
            <person name="Tang Y."/>
            <person name="Liu Q."/>
            <person name="Guo Z."/>
            <person name="Lei P."/>
            <person name="Huang B."/>
        </authorList>
    </citation>
    <scope>NUCLEOTIDE SEQUENCE [LARGE SCALE GENOMIC DNA]</scope>
    <source>
        <strain evidence="4 5">M6</strain>
    </source>
</reference>
<evidence type="ECO:0000313" key="4">
    <source>
        <dbReference type="EMBL" id="QMW24255.1"/>
    </source>
</evidence>
<dbReference type="Pfam" id="PF04389">
    <property type="entry name" value="Peptidase_M28"/>
    <property type="match status" value="1"/>
</dbReference>
<keyword evidence="1" id="KW-0732">Signal</keyword>
<dbReference type="SUPFAM" id="SSF53187">
    <property type="entry name" value="Zn-dependent exopeptidases"/>
    <property type="match status" value="1"/>
</dbReference>
<dbReference type="PANTHER" id="PTHR12147">
    <property type="entry name" value="METALLOPEPTIDASE M28 FAMILY MEMBER"/>
    <property type="match status" value="1"/>
</dbReference>
<accession>A0A7G5ILL3</accession>
<evidence type="ECO:0000256" key="1">
    <source>
        <dbReference type="SAM" id="SignalP"/>
    </source>
</evidence>
<dbReference type="PANTHER" id="PTHR12147:SF26">
    <property type="entry name" value="PEPTIDASE M28 DOMAIN-CONTAINING PROTEIN"/>
    <property type="match status" value="1"/>
</dbReference>
<dbReference type="GO" id="GO:0006508">
    <property type="term" value="P:proteolysis"/>
    <property type="evidence" value="ECO:0007669"/>
    <property type="project" value="InterPro"/>
</dbReference>
<feature type="chain" id="PRO_5028947538" evidence="1">
    <location>
        <begin position="20"/>
        <end position="544"/>
    </location>
</feature>
<dbReference type="RefSeq" id="WP_182298103.1">
    <property type="nucleotide sequence ID" value="NZ_CP059851.1"/>
</dbReference>
<sequence>MMRVAVVAALLLLGSAVTAAEPRFAPEAFKAHVSFLADDLLEGRDTGARGHAIAAAYVATQMAGLGLRPGGAMVDGKRGWFQPVPLLVARLGPAGSSLTVEGPDGARRWANGSEAIVPPSLVEAEQRVAAPLVFAGFGLVDRAMKLDDYRGLDVRGKIVVLLSGTPKGMQSEIAAHLGATKGRMAMARGAVGVITVNTLEGQAVRPWAVLVDTAASPRFGWVQADGRPYEMAPRIRVGALVSPVAAEALFAGAPRPLAAVLAEADRVGGRPKGFALKTRAVVERQSRFTRLDSPNVVGMIAGSDPVLRDEVVVLSAHLDHIDVRAGKKPDGIYNGALDNAAGIATMLEVARAFRDSGEAPKRTLLFLAVTAEERGLLGARYFAANPTVPIGGIAAVVNLDMPLLLYPFTDVVAFGAERSTMGPLIAGAARAAGLVLSPDPMPEQGLFTRSDHYAFVEKGVPSVFFATGFANGGAAAWADFLKTHYHQPSDDLNRPIDWGAAAKFAEVNWQVVRALADAPVRTRWMAGDYFGETLAGGAPKATKR</sequence>
<dbReference type="InterPro" id="IPR046450">
    <property type="entry name" value="PA_dom_sf"/>
</dbReference>
<proteinExistence type="predicted"/>
<dbReference type="InterPro" id="IPR007484">
    <property type="entry name" value="Peptidase_M28"/>
</dbReference>
<dbReference type="GO" id="GO:0008235">
    <property type="term" value="F:metalloexopeptidase activity"/>
    <property type="evidence" value="ECO:0007669"/>
    <property type="project" value="InterPro"/>
</dbReference>
<feature type="domain" description="PA" evidence="2">
    <location>
        <begin position="129"/>
        <end position="201"/>
    </location>
</feature>
<feature type="signal peptide" evidence="1">
    <location>
        <begin position="1"/>
        <end position="19"/>
    </location>
</feature>
<dbReference type="Pfam" id="PF02225">
    <property type="entry name" value="PA"/>
    <property type="match status" value="1"/>
</dbReference>
<name>A0A7G5ILL3_9SPHN</name>
<dbReference type="SUPFAM" id="SSF52025">
    <property type="entry name" value="PA domain"/>
    <property type="match status" value="1"/>
</dbReference>
<evidence type="ECO:0000259" key="2">
    <source>
        <dbReference type="Pfam" id="PF02225"/>
    </source>
</evidence>
<keyword evidence="4" id="KW-0378">Hydrolase</keyword>
<dbReference type="KEGG" id="sand:H3309_07320"/>
<evidence type="ECO:0000259" key="3">
    <source>
        <dbReference type="Pfam" id="PF04389"/>
    </source>
</evidence>
<dbReference type="AlphaFoldDB" id="A0A7G5ILL3"/>
<feature type="domain" description="Peptidase M28" evidence="3">
    <location>
        <begin position="295"/>
        <end position="511"/>
    </location>
</feature>
<protein>
    <submittedName>
        <fullName evidence="4">M20/M25/M40 family metallo-hydrolase</fullName>
    </submittedName>
</protein>
<evidence type="ECO:0000313" key="5">
    <source>
        <dbReference type="Proteomes" id="UP000515292"/>
    </source>
</evidence>
<dbReference type="InterPro" id="IPR003137">
    <property type="entry name" value="PA_domain"/>
</dbReference>
<dbReference type="CDD" id="cd04820">
    <property type="entry name" value="PA_M28_1_1"/>
    <property type="match status" value="1"/>
</dbReference>
<gene>
    <name evidence="4" type="ORF">H3309_07320</name>
</gene>
<keyword evidence="5" id="KW-1185">Reference proteome</keyword>
<dbReference type="InterPro" id="IPR045175">
    <property type="entry name" value="M28_fam"/>
</dbReference>
<dbReference type="EMBL" id="CP059851">
    <property type="protein sequence ID" value="QMW24255.1"/>
    <property type="molecule type" value="Genomic_DNA"/>
</dbReference>
<dbReference type="Gene3D" id="3.50.30.30">
    <property type="match status" value="1"/>
</dbReference>
<dbReference type="Gene3D" id="3.40.630.10">
    <property type="entry name" value="Zn peptidases"/>
    <property type="match status" value="1"/>
</dbReference>